<name>A0A2U3DSY5_PURLI</name>
<evidence type="ECO:0000313" key="1">
    <source>
        <dbReference type="EMBL" id="PWI65362.1"/>
    </source>
</evidence>
<comment type="caution">
    <text evidence="1">The sequence shown here is derived from an EMBL/GenBank/DDBJ whole genome shotgun (WGS) entry which is preliminary data.</text>
</comment>
<dbReference type="AlphaFoldDB" id="A0A2U3DSY5"/>
<dbReference type="EMBL" id="LCWV01000034">
    <property type="protein sequence ID" value="PWI65362.1"/>
    <property type="molecule type" value="Genomic_DNA"/>
</dbReference>
<gene>
    <name evidence="1" type="ORF">PCL_07131</name>
</gene>
<organism evidence="1 2">
    <name type="scientific">Purpureocillium lilacinum</name>
    <name type="common">Paecilomyces lilacinus</name>
    <dbReference type="NCBI Taxonomy" id="33203"/>
    <lineage>
        <taxon>Eukaryota</taxon>
        <taxon>Fungi</taxon>
        <taxon>Dikarya</taxon>
        <taxon>Ascomycota</taxon>
        <taxon>Pezizomycotina</taxon>
        <taxon>Sordariomycetes</taxon>
        <taxon>Hypocreomycetidae</taxon>
        <taxon>Hypocreales</taxon>
        <taxon>Ophiocordycipitaceae</taxon>
        <taxon>Purpureocillium</taxon>
    </lineage>
</organism>
<evidence type="ECO:0000313" key="2">
    <source>
        <dbReference type="Proteomes" id="UP000245956"/>
    </source>
</evidence>
<proteinExistence type="predicted"/>
<reference evidence="1 2" key="1">
    <citation type="journal article" date="2016" name="Front. Microbiol.">
        <title>Genome and transcriptome sequences reveal the specific parasitism of the nematophagous Purpureocillium lilacinum 36-1.</title>
        <authorList>
            <person name="Xie J."/>
            <person name="Li S."/>
            <person name="Mo C."/>
            <person name="Xiao X."/>
            <person name="Peng D."/>
            <person name="Wang G."/>
            <person name="Xiao Y."/>
        </authorList>
    </citation>
    <scope>NUCLEOTIDE SEQUENCE [LARGE SCALE GENOMIC DNA]</scope>
    <source>
        <strain evidence="1 2">36-1</strain>
    </source>
</reference>
<dbReference type="Proteomes" id="UP000245956">
    <property type="component" value="Unassembled WGS sequence"/>
</dbReference>
<protein>
    <submittedName>
        <fullName evidence="1">Uncharacterized protein</fullName>
    </submittedName>
</protein>
<accession>A0A2U3DSY5</accession>
<sequence length="123" mass="13223">MTDPEPPPSERICDSLACKLHYDCIHTPSTIFAEKVVDLAARERSSDGLVLDQLIAAYPALARSTAESSAVHNPAIRGSSPPSRLHLQLQLHFTPSPVTIAAAAAAADRLLPVTHFPIHELDI</sequence>